<dbReference type="AlphaFoldDB" id="A0A8S3BVC3"/>
<evidence type="ECO:0000313" key="1">
    <source>
        <dbReference type="EMBL" id="CAF4856548.1"/>
    </source>
</evidence>
<dbReference type="EMBL" id="CAJOBI010211469">
    <property type="protein sequence ID" value="CAF5019056.1"/>
    <property type="molecule type" value="Genomic_DNA"/>
</dbReference>
<name>A0A8S3BVC3_9BILA</name>
<comment type="caution">
    <text evidence="1">The sequence shown here is derived from an EMBL/GenBank/DDBJ whole genome shotgun (WGS) entry which is preliminary data.</text>
</comment>
<accession>A0A8S3BVC3</accession>
<sequence>MYTWYHDTGNVQKLLAWKRERDALRRSRPPSSKIDNGDSE</sequence>
<dbReference type="EMBL" id="CAJOBH010154154">
    <property type="protein sequence ID" value="CAF4856548.1"/>
    <property type="molecule type" value="Genomic_DNA"/>
</dbReference>
<feature type="non-terminal residue" evidence="1">
    <location>
        <position position="1"/>
    </location>
</feature>
<evidence type="ECO:0000313" key="3">
    <source>
        <dbReference type="EMBL" id="CAF5030521.1"/>
    </source>
</evidence>
<evidence type="ECO:0000313" key="4">
    <source>
        <dbReference type="Proteomes" id="UP000681967"/>
    </source>
</evidence>
<gene>
    <name evidence="1" type="ORF">BYL167_LOCUS50414</name>
    <name evidence="3" type="ORF">GIL414_LOCUS58880</name>
    <name evidence="2" type="ORF">SMN809_LOCUS57558</name>
</gene>
<dbReference type="Proteomes" id="UP000681720">
    <property type="component" value="Unassembled WGS sequence"/>
</dbReference>
<dbReference type="EMBL" id="CAJOBJ010219767">
    <property type="protein sequence ID" value="CAF5030521.1"/>
    <property type="molecule type" value="Genomic_DNA"/>
</dbReference>
<evidence type="ECO:0000313" key="2">
    <source>
        <dbReference type="EMBL" id="CAF5019056.1"/>
    </source>
</evidence>
<protein>
    <submittedName>
        <fullName evidence="1">Uncharacterized protein</fullName>
    </submittedName>
</protein>
<reference evidence="1" key="1">
    <citation type="submission" date="2021-02" db="EMBL/GenBank/DDBJ databases">
        <authorList>
            <person name="Nowell W R."/>
        </authorList>
    </citation>
    <scope>NUCLEOTIDE SEQUENCE</scope>
</reference>
<dbReference type="Proteomes" id="UP000681967">
    <property type="component" value="Unassembled WGS sequence"/>
</dbReference>
<proteinExistence type="predicted"/>
<organism evidence="1 4">
    <name type="scientific">Rotaria magnacalcarata</name>
    <dbReference type="NCBI Taxonomy" id="392030"/>
    <lineage>
        <taxon>Eukaryota</taxon>
        <taxon>Metazoa</taxon>
        <taxon>Spiralia</taxon>
        <taxon>Gnathifera</taxon>
        <taxon>Rotifera</taxon>
        <taxon>Eurotatoria</taxon>
        <taxon>Bdelloidea</taxon>
        <taxon>Philodinida</taxon>
        <taxon>Philodinidae</taxon>
        <taxon>Rotaria</taxon>
    </lineage>
</organism>
<dbReference type="Proteomes" id="UP000676336">
    <property type="component" value="Unassembled WGS sequence"/>
</dbReference>